<dbReference type="NCBIfam" id="TIGR02492">
    <property type="entry name" value="flgK_ends"/>
    <property type="match status" value="1"/>
</dbReference>
<keyword evidence="11" id="KW-0969">Cilium</keyword>
<evidence type="ECO:0000259" key="8">
    <source>
        <dbReference type="Pfam" id="PF06429"/>
    </source>
</evidence>
<dbReference type="AlphaFoldDB" id="A0A3E0UDZ6"/>
<dbReference type="GO" id="GO:0009424">
    <property type="term" value="C:bacterial-type flagellum hook"/>
    <property type="evidence" value="ECO:0007669"/>
    <property type="project" value="InterPro"/>
</dbReference>
<dbReference type="Pfam" id="PF00460">
    <property type="entry name" value="Flg_bb_rod"/>
    <property type="match status" value="1"/>
</dbReference>
<dbReference type="PANTHER" id="PTHR30033">
    <property type="entry name" value="FLAGELLAR HOOK-ASSOCIATED PROTEIN 1"/>
    <property type="match status" value="1"/>
</dbReference>
<gene>
    <name evidence="11" type="primary">flgK</name>
    <name evidence="11" type="ORF">DXX92_05160</name>
</gene>
<dbReference type="InterPro" id="IPR049119">
    <property type="entry name" value="FlgK_D2-like"/>
</dbReference>
<dbReference type="InterPro" id="IPR010930">
    <property type="entry name" value="Flg_bb/hook_C_dom"/>
</dbReference>
<evidence type="ECO:0000259" key="7">
    <source>
        <dbReference type="Pfam" id="PF00460"/>
    </source>
</evidence>
<dbReference type="OrthoDB" id="9802553at2"/>
<evidence type="ECO:0000256" key="6">
    <source>
        <dbReference type="ARBA" id="ARBA00023143"/>
    </source>
</evidence>
<protein>
    <recommendedName>
        <fullName evidence="4">Flagellar hook-associated protein 1</fullName>
    </recommendedName>
</protein>
<feature type="domain" description="Flagellar basal-body/hook protein C-terminal" evidence="8">
    <location>
        <begin position="618"/>
        <end position="657"/>
    </location>
</feature>
<evidence type="ECO:0000313" key="11">
    <source>
        <dbReference type="EMBL" id="REL34793.1"/>
    </source>
</evidence>
<dbReference type="RefSeq" id="WP_115999469.1">
    <property type="nucleotide sequence ID" value="NZ_QUOV01000001.1"/>
</dbReference>
<sequence>MTVNLYQTGVSGLLSAQQQLATTGHNIANVNTDGYSRQRAEQSPTQALQSGGNFIGTGTYVADISRLYDQFAYREQVINQSNLGAANASNASLTQLNGILGSAGGAITSSIEQFYQSINSIADNPSDPALRSIALNQAKTLTTNFNNLNDSFDRIETATNGEIEEIAKQISEISTELANINEQILHTNSPGQPGQPNDLLDERDRLINQLAEFTSVNTVTDANGVMTVMIGSGNTLVAGTTPLSLQVVPGDPDPLQTQVAIASKNTTIPLKQDSLGGSLGAKIKFRDEDLAQARSQINRVALVLSETLNGAQRQGLDLNQGQGANFFRDINDTTNQTSRILPYSGNSTPGLQAGIEITNVSQLPTNDFDLSFDGANYQLTNLADGTTTNLGAPGSGTYTTSFGFNFVENSGTPAAGDRFTIRPTENSAALMQVELTDGKAIAASSAVSVTASSNNVSAGEVEIVAVADPVAARAAAPLRVNVLESPAGSGTFNYTITNLTTNTTSAPAAYTPPSQQIQLPAAPATAAFTIEISGRPSGQAPNGPEQFTISDAFGTGNGENAKFIADTREQGIINGGRESFSQSIGITTAQVGSQAKAAELGAETSQALFTQAFNRNQETSGVNLDEEAANLLRFQQAYQASSRVVSVANTIFDTLLSAVG</sequence>
<dbReference type="GO" id="GO:0044780">
    <property type="term" value="P:bacterial-type flagellum assembly"/>
    <property type="evidence" value="ECO:0007669"/>
    <property type="project" value="InterPro"/>
</dbReference>
<dbReference type="InterPro" id="IPR001444">
    <property type="entry name" value="Flag_bb_rod_N"/>
</dbReference>
<dbReference type="GO" id="GO:0005576">
    <property type="term" value="C:extracellular region"/>
    <property type="evidence" value="ECO:0007669"/>
    <property type="project" value="UniProtKB-SubCell"/>
</dbReference>
<evidence type="ECO:0000259" key="9">
    <source>
        <dbReference type="Pfam" id="PF21158"/>
    </source>
</evidence>
<dbReference type="Pfam" id="PF06429">
    <property type="entry name" value="Flg_bbr_C"/>
    <property type="match status" value="1"/>
</dbReference>
<dbReference type="Proteomes" id="UP000256999">
    <property type="component" value="Unassembled WGS sequence"/>
</dbReference>
<name>A0A3E0UDZ6_9GAMM</name>
<dbReference type="PANTHER" id="PTHR30033:SF1">
    <property type="entry name" value="FLAGELLAR HOOK-ASSOCIATED PROTEIN 1"/>
    <property type="match status" value="1"/>
</dbReference>
<feature type="domain" description="Flagellar hook-associated protein FlgK helical" evidence="10">
    <location>
        <begin position="93"/>
        <end position="327"/>
    </location>
</feature>
<evidence type="ECO:0000256" key="2">
    <source>
        <dbReference type="ARBA" id="ARBA00004613"/>
    </source>
</evidence>
<dbReference type="PRINTS" id="PR01005">
    <property type="entry name" value="FLGHOOKAP1"/>
</dbReference>
<dbReference type="InterPro" id="IPR002371">
    <property type="entry name" value="FlgK"/>
</dbReference>
<evidence type="ECO:0000256" key="1">
    <source>
        <dbReference type="ARBA" id="ARBA00004365"/>
    </source>
</evidence>
<keyword evidence="5" id="KW-0964">Secreted</keyword>
<dbReference type="SUPFAM" id="SSF64518">
    <property type="entry name" value="Phase 1 flagellin"/>
    <property type="match status" value="2"/>
</dbReference>
<evidence type="ECO:0000256" key="4">
    <source>
        <dbReference type="ARBA" id="ARBA00016244"/>
    </source>
</evidence>
<dbReference type="InterPro" id="IPR053927">
    <property type="entry name" value="FlgK_helical"/>
</dbReference>
<dbReference type="Pfam" id="PF22638">
    <property type="entry name" value="FlgK_D1"/>
    <property type="match status" value="1"/>
</dbReference>
<dbReference type="GO" id="GO:0005198">
    <property type="term" value="F:structural molecule activity"/>
    <property type="evidence" value="ECO:0007669"/>
    <property type="project" value="InterPro"/>
</dbReference>
<evidence type="ECO:0000313" key="12">
    <source>
        <dbReference type="Proteomes" id="UP000256999"/>
    </source>
</evidence>
<dbReference type="EMBL" id="QUOV01000001">
    <property type="protein sequence ID" value="REL34793.1"/>
    <property type="molecule type" value="Genomic_DNA"/>
</dbReference>
<organism evidence="11 12">
    <name type="scientific">Thalassotalea euphylliae</name>
    <dbReference type="NCBI Taxonomy" id="1655234"/>
    <lineage>
        <taxon>Bacteria</taxon>
        <taxon>Pseudomonadati</taxon>
        <taxon>Pseudomonadota</taxon>
        <taxon>Gammaproteobacteria</taxon>
        <taxon>Alteromonadales</taxon>
        <taxon>Colwelliaceae</taxon>
        <taxon>Thalassotalea</taxon>
    </lineage>
</organism>
<feature type="domain" description="Flagellar basal body rod protein N-terminal" evidence="7">
    <location>
        <begin position="7"/>
        <end position="35"/>
    </location>
</feature>
<reference evidence="11 12" key="1">
    <citation type="submission" date="2018-08" db="EMBL/GenBank/DDBJ databases">
        <title>Thalassotalea euphylliae genome.</title>
        <authorList>
            <person name="Summers S."/>
            <person name="Rice S.A."/>
            <person name="Freckelton M.L."/>
            <person name="Nedved B.T."/>
            <person name="Hadfield M.G."/>
        </authorList>
    </citation>
    <scope>NUCLEOTIDE SEQUENCE [LARGE SCALE GENOMIC DNA]</scope>
    <source>
        <strain evidence="11 12">H2</strain>
    </source>
</reference>
<evidence type="ECO:0000256" key="3">
    <source>
        <dbReference type="ARBA" id="ARBA00009677"/>
    </source>
</evidence>
<comment type="similarity">
    <text evidence="3">Belongs to the flagella basal body rod proteins family.</text>
</comment>
<dbReference type="Pfam" id="PF21158">
    <property type="entry name" value="flgK_1st_1"/>
    <property type="match status" value="1"/>
</dbReference>
<accession>A0A3E0UDZ6</accession>
<keyword evidence="11" id="KW-0966">Cell projection</keyword>
<proteinExistence type="inferred from homology"/>
<keyword evidence="6" id="KW-0975">Bacterial flagellum</keyword>
<comment type="subcellular location">
    <subcellularLocation>
        <location evidence="1">Bacterial flagellum</location>
    </subcellularLocation>
    <subcellularLocation>
        <location evidence="2">Secreted</location>
    </subcellularLocation>
</comment>
<evidence type="ECO:0000259" key="10">
    <source>
        <dbReference type="Pfam" id="PF22638"/>
    </source>
</evidence>
<comment type="caution">
    <text evidence="11">The sequence shown here is derived from an EMBL/GenBank/DDBJ whole genome shotgun (WGS) entry which is preliminary data.</text>
</comment>
<evidence type="ECO:0000256" key="5">
    <source>
        <dbReference type="ARBA" id="ARBA00022525"/>
    </source>
</evidence>
<feature type="domain" description="Flagellar hook-associated protein 1 D2-like" evidence="9">
    <location>
        <begin position="345"/>
        <end position="423"/>
    </location>
</feature>
<keyword evidence="11" id="KW-0282">Flagellum</keyword>